<dbReference type="EMBL" id="DAARWD010000005">
    <property type="protein sequence ID" value="HAE4188494.1"/>
    <property type="molecule type" value="Genomic_DNA"/>
</dbReference>
<evidence type="ECO:0000256" key="1">
    <source>
        <dbReference type="SAM" id="MobiDB-lite"/>
    </source>
</evidence>
<organism evidence="2">
    <name type="scientific">Salmonella enterica subsp. houtenae serovar 1,40:z4,z32:-</name>
    <dbReference type="NCBI Taxonomy" id="1967604"/>
    <lineage>
        <taxon>Bacteria</taxon>
        <taxon>Pseudomonadati</taxon>
        <taxon>Pseudomonadota</taxon>
        <taxon>Gammaproteobacteria</taxon>
        <taxon>Enterobacterales</taxon>
        <taxon>Enterobacteriaceae</taxon>
        <taxon>Salmonella</taxon>
    </lineage>
</organism>
<sequence>MPFCPGQNENNSQHDPDASRQHYASSARRRIERVIRCKSDAISKPGLIQSLKQSVVLIKK</sequence>
<comment type="caution">
    <text evidence="2">The sequence shown here is derived from an EMBL/GenBank/DDBJ whole genome shotgun (WGS) entry which is preliminary data.</text>
</comment>
<dbReference type="AlphaFoldDB" id="A0A730WF60"/>
<evidence type="ECO:0000313" key="2">
    <source>
        <dbReference type="EMBL" id="HAE4188494.1"/>
    </source>
</evidence>
<name>A0A730WF60_SALHO</name>
<reference evidence="2" key="1">
    <citation type="journal article" date="2018" name="Genome Biol.">
        <title>SKESA: strategic k-mer extension for scrupulous assemblies.</title>
        <authorList>
            <person name="Souvorov A."/>
            <person name="Agarwala R."/>
            <person name="Lipman D.J."/>
        </authorList>
    </citation>
    <scope>NUCLEOTIDE SEQUENCE</scope>
    <source>
        <strain evidence="2">23-88</strain>
    </source>
</reference>
<proteinExistence type="predicted"/>
<gene>
    <name evidence="2" type="ORF">GND90_001447</name>
</gene>
<accession>A0A730WF60</accession>
<protein>
    <submittedName>
        <fullName evidence="2">Uncharacterized protein</fullName>
    </submittedName>
</protein>
<feature type="region of interest" description="Disordered" evidence="1">
    <location>
        <begin position="1"/>
        <end position="27"/>
    </location>
</feature>
<reference evidence="2" key="2">
    <citation type="submission" date="2018-07" db="EMBL/GenBank/DDBJ databases">
        <authorList>
            <consortium name="NCBI Pathogen Detection Project"/>
        </authorList>
    </citation>
    <scope>NUCLEOTIDE SEQUENCE</scope>
    <source>
        <strain evidence="2">23-88</strain>
    </source>
</reference>